<sequence length="93" mass="10495">MGGMDVRDLTAVEIADLLDAAWREDQGEAVRGPDQETRTYLADRLGCDEDLRAEAWAAWRDELIADGRSVDEAEYWLDVEFLQPCPEDHPTGD</sequence>
<dbReference type="Proteomes" id="UP000056209">
    <property type="component" value="Unassembled WGS sequence"/>
</dbReference>
<evidence type="ECO:0000313" key="1">
    <source>
        <dbReference type="EMBL" id="GAQ23936.1"/>
    </source>
</evidence>
<evidence type="ECO:0000313" key="2">
    <source>
        <dbReference type="Proteomes" id="UP000056209"/>
    </source>
</evidence>
<accession>A0A100HNF7</accession>
<proteinExistence type="predicted"/>
<keyword evidence="2" id="KW-1185">Reference proteome</keyword>
<dbReference type="AlphaFoldDB" id="A0A100HNF7"/>
<dbReference type="EMBL" id="BCMS01000006">
    <property type="protein sequence ID" value="GAQ23936.1"/>
    <property type="molecule type" value="Genomic_DNA"/>
</dbReference>
<name>A0A100HNF7_9DEIO</name>
<organism evidence="1 2">
    <name type="scientific">Deinococcus grandis</name>
    <dbReference type="NCBI Taxonomy" id="57498"/>
    <lineage>
        <taxon>Bacteria</taxon>
        <taxon>Thermotogati</taxon>
        <taxon>Deinococcota</taxon>
        <taxon>Deinococci</taxon>
        <taxon>Deinococcales</taxon>
        <taxon>Deinococcaceae</taxon>
        <taxon>Deinococcus</taxon>
    </lineage>
</organism>
<gene>
    <name evidence="1" type="ORF">DEIGR_400069</name>
</gene>
<protein>
    <submittedName>
        <fullName evidence="1">Uncharacterized protein</fullName>
    </submittedName>
</protein>
<reference evidence="2" key="1">
    <citation type="submission" date="2015-11" db="EMBL/GenBank/DDBJ databases">
        <title>Draft Genome Sequence of the Radioresistant Bacterium Deinococcus grandis, Isolated from Freshwater Fish in Japan.</title>
        <authorList>
            <person name="Satoh K."/>
            <person name="Onodera T."/>
            <person name="Omoso K."/>
            <person name="Takeda-Yano K."/>
            <person name="Katayama T."/>
            <person name="Oono Y."/>
            <person name="Narumi I."/>
        </authorList>
    </citation>
    <scope>NUCLEOTIDE SEQUENCE [LARGE SCALE GENOMIC DNA]</scope>
    <source>
        <strain evidence="2">ATCC 43672</strain>
    </source>
</reference>
<comment type="caution">
    <text evidence="1">The sequence shown here is derived from an EMBL/GenBank/DDBJ whole genome shotgun (WGS) entry which is preliminary data.</text>
</comment>